<feature type="domain" description="DUF4143" evidence="2">
    <location>
        <begin position="211"/>
        <end position="386"/>
    </location>
</feature>
<reference evidence="3" key="1">
    <citation type="submission" date="2020-05" db="EMBL/GenBank/DDBJ databases">
        <authorList>
            <person name="Chiriac C."/>
            <person name="Salcher M."/>
            <person name="Ghai R."/>
            <person name="Kavagutti S V."/>
        </authorList>
    </citation>
    <scope>NUCLEOTIDE SEQUENCE</scope>
</reference>
<dbReference type="Pfam" id="PF13173">
    <property type="entry name" value="AAA_14"/>
    <property type="match status" value="1"/>
</dbReference>
<proteinExistence type="predicted"/>
<organism evidence="3">
    <name type="scientific">freshwater metagenome</name>
    <dbReference type="NCBI Taxonomy" id="449393"/>
    <lineage>
        <taxon>unclassified sequences</taxon>
        <taxon>metagenomes</taxon>
        <taxon>ecological metagenomes</taxon>
    </lineage>
</organism>
<evidence type="ECO:0000259" key="2">
    <source>
        <dbReference type="Pfam" id="PF13635"/>
    </source>
</evidence>
<dbReference type="PANTHER" id="PTHR43566:SF2">
    <property type="entry name" value="DUF4143 DOMAIN-CONTAINING PROTEIN"/>
    <property type="match status" value="1"/>
</dbReference>
<dbReference type="InterPro" id="IPR041682">
    <property type="entry name" value="AAA_14"/>
</dbReference>
<gene>
    <name evidence="3" type="ORF">UFOPK3733_01767</name>
</gene>
<dbReference type="Pfam" id="PF13635">
    <property type="entry name" value="DUF4143"/>
    <property type="match status" value="1"/>
</dbReference>
<evidence type="ECO:0000313" key="3">
    <source>
        <dbReference type="EMBL" id="CAB4949230.1"/>
    </source>
</evidence>
<dbReference type="PANTHER" id="PTHR43566">
    <property type="entry name" value="CONSERVED PROTEIN"/>
    <property type="match status" value="1"/>
</dbReference>
<feature type="domain" description="AAA" evidence="1">
    <location>
        <begin position="36"/>
        <end position="144"/>
    </location>
</feature>
<dbReference type="AlphaFoldDB" id="A0A6J7JZT8"/>
<name>A0A6J7JZT8_9ZZZZ</name>
<sequence>MNGSVEAMERVIPPMDHYESRVVDAELDELLAGLPAISLEGPKGVGKTATAERRANTIFRLDDPGTLEVVQADIRQLTTGSEPILIDEWQRHEPSWDVVRRSVDEDHRSGRFLLTGSATPSRIATHSGAGRIVRLRVRPLTLAERGVTTPSVSLAELVTGDQPEIGGTSSMRLNEYVTEILAGGFPAMRVASERLRRRALDGYLDRIVDTDLPELGIEIRRPATLRRWMTAYAAATATTASYEKIRDAATAGIDAKPAKSTTIPYRDALERLWILDPLEAWIPTNNHLNRLAAAPKHHLADPALAPRLIGLDARALLAGDGPTAVPRDGTFLGALFESLATLSVRVFAQAADSRVFHLRTMGGEHEVDLIVERDDKRCVAIEVKLSETVSDRDVAQLLWLRRTLGAQLLDAVVITTGQHAYRRPDGIAVVPLALLGP</sequence>
<evidence type="ECO:0000259" key="1">
    <source>
        <dbReference type="Pfam" id="PF13173"/>
    </source>
</evidence>
<dbReference type="InterPro" id="IPR025420">
    <property type="entry name" value="DUF4143"/>
</dbReference>
<dbReference type="EMBL" id="CAFBNC010000112">
    <property type="protein sequence ID" value="CAB4949230.1"/>
    <property type="molecule type" value="Genomic_DNA"/>
</dbReference>
<protein>
    <submittedName>
        <fullName evidence="3">Unannotated protein</fullName>
    </submittedName>
</protein>
<dbReference type="InterPro" id="IPR027417">
    <property type="entry name" value="P-loop_NTPase"/>
</dbReference>
<accession>A0A6J7JZT8</accession>
<dbReference type="SUPFAM" id="SSF52540">
    <property type="entry name" value="P-loop containing nucleoside triphosphate hydrolases"/>
    <property type="match status" value="1"/>
</dbReference>